<dbReference type="InterPro" id="IPR016032">
    <property type="entry name" value="Sig_transdc_resp-reg_C-effctor"/>
</dbReference>
<gene>
    <name evidence="3" type="ORF">C3430_15225</name>
</gene>
<sequence>MKILIQDPYEFYHDGLKHFFMEIFFGRIAKKISFLTPHSQQNFDKADIAVISLAPGEHLMCFPELQNRKTGIIIGLIDEVIDSPSDLPFCIARIIFIHRQDSLSTIKEKVLTAWRESRKQKIQYGKALCFHCPQKVLTRQQRRIMSFICQGITTSEIAHNMSISEKTLYVHKCIIRKKFNLRTNHALFCFLQKLAGKNSQQIYLRPVPLNT</sequence>
<dbReference type="RefSeq" id="WP_103777166.1">
    <property type="nucleotide sequence ID" value="NZ_PQLX01000005.1"/>
</dbReference>
<dbReference type="GO" id="GO:0006355">
    <property type="term" value="P:regulation of DNA-templated transcription"/>
    <property type="evidence" value="ECO:0007669"/>
    <property type="project" value="InterPro"/>
</dbReference>
<dbReference type="EMBL" id="PQLX01000005">
    <property type="protein sequence ID" value="POU64530.1"/>
    <property type="molecule type" value="Genomic_DNA"/>
</dbReference>
<dbReference type="SUPFAM" id="SSF46894">
    <property type="entry name" value="C-terminal effector domain of the bipartite response regulators"/>
    <property type="match status" value="1"/>
</dbReference>
<evidence type="ECO:0000313" key="3">
    <source>
        <dbReference type="EMBL" id="POU64530.1"/>
    </source>
</evidence>
<name>A0A2S4RVZ6_CITAM</name>
<evidence type="ECO:0000259" key="2">
    <source>
        <dbReference type="PROSITE" id="PS50043"/>
    </source>
</evidence>
<keyword evidence="1" id="KW-0238">DNA-binding</keyword>
<evidence type="ECO:0000313" key="4">
    <source>
        <dbReference type="Proteomes" id="UP000237003"/>
    </source>
</evidence>
<dbReference type="OrthoDB" id="6547505at2"/>
<dbReference type="Proteomes" id="UP000237003">
    <property type="component" value="Unassembled WGS sequence"/>
</dbReference>
<dbReference type="GO" id="GO:0003677">
    <property type="term" value="F:DNA binding"/>
    <property type="evidence" value="ECO:0007669"/>
    <property type="project" value="UniProtKB-KW"/>
</dbReference>
<dbReference type="InterPro" id="IPR000792">
    <property type="entry name" value="Tscrpt_reg_LuxR_C"/>
</dbReference>
<dbReference type="PROSITE" id="PS50043">
    <property type="entry name" value="HTH_LUXR_2"/>
    <property type="match status" value="1"/>
</dbReference>
<feature type="domain" description="HTH luxR-type" evidence="2">
    <location>
        <begin position="131"/>
        <end position="195"/>
    </location>
</feature>
<evidence type="ECO:0000256" key="1">
    <source>
        <dbReference type="ARBA" id="ARBA00023125"/>
    </source>
</evidence>
<dbReference type="AlphaFoldDB" id="A0A2S4RVZ6"/>
<dbReference type="Pfam" id="PF00196">
    <property type="entry name" value="GerE"/>
    <property type="match status" value="1"/>
</dbReference>
<comment type="caution">
    <text evidence="3">The sequence shown here is derived from an EMBL/GenBank/DDBJ whole genome shotgun (WGS) entry which is preliminary data.</text>
</comment>
<dbReference type="InterPro" id="IPR036388">
    <property type="entry name" value="WH-like_DNA-bd_sf"/>
</dbReference>
<dbReference type="CDD" id="cd06170">
    <property type="entry name" value="LuxR_C_like"/>
    <property type="match status" value="1"/>
</dbReference>
<accession>A0A2S4RVZ6</accession>
<proteinExistence type="predicted"/>
<dbReference type="Gene3D" id="1.10.10.10">
    <property type="entry name" value="Winged helix-like DNA-binding domain superfamily/Winged helix DNA-binding domain"/>
    <property type="match status" value="1"/>
</dbReference>
<reference evidence="3 4" key="1">
    <citation type="submission" date="2018-01" db="EMBL/GenBank/DDBJ databases">
        <title>Complete genome sequences of 14 Citrobacter spp. isolated from plant in Canada.</title>
        <authorList>
            <person name="Bhandare S.G."/>
            <person name="Colavecchio A."/>
            <person name="Jeukens J."/>
            <person name="Emond-Rheault J.-G."/>
            <person name="Freschi L."/>
            <person name="Hamel J."/>
            <person name="Kukavica-Ibrulj I."/>
            <person name="Levesque R."/>
            <person name="Goodridge L."/>
        </authorList>
    </citation>
    <scope>NUCLEOTIDE SEQUENCE [LARGE SCALE GENOMIC DNA]</scope>
    <source>
        <strain evidence="3 4">S1285</strain>
    </source>
</reference>
<dbReference type="SMART" id="SM00421">
    <property type="entry name" value="HTH_LUXR"/>
    <property type="match status" value="1"/>
</dbReference>
<organism evidence="3 4">
    <name type="scientific">Citrobacter amalonaticus</name>
    <dbReference type="NCBI Taxonomy" id="35703"/>
    <lineage>
        <taxon>Bacteria</taxon>
        <taxon>Pseudomonadati</taxon>
        <taxon>Pseudomonadota</taxon>
        <taxon>Gammaproteobacteria</taxon>
        <taxon>Enterobacterales</taxon>
        <taxon>Enterobacteriaceae</taxon>
        <taxon>Citrobacter</taxon>
    </lineage>
</organism>
<dbReference type="PRINTS" id="PR00038">
    <property type="entry name" value="HTHLUXR"/>
</dbReference>
<protein>
    <recommendedName>
        <fullName evidence="2">HTH luxR-type domain-containing protein</fullName>
    </recommendedName>
</protein>